<name>A0A2M8EUR7_9BACT</name>
<dbReference type="Proteomes" id="UP000230885">
    <property type="component" value="Unassembled WGS sequence"/>
</dbReference>
<dbReference type="EMBL" id="PFSE01000034">
    <property type="protein sequence ID" value="PJC28871.1"/>
    <property type="molecule type" value="Genomic_DNA"/>
</dbReference>
<reference evidence="3" key="1">
    <citation type="submission" date="2017-09" db="EMBL/GenBank/DDBJ databases">
        <title>Depth-based differentiation of microbial function through sediment-hosted aquifers and enrichment of novel symbionts in the deep terrestrial subsurface.</title>
        <authorList>
            <person name="Probst A.J."/>
            <person name="Ladd B."/>
            <person name="Jarett J.K."/>
            <person name="Geller-Mcgrath D.E."/>
            <person name="Sieber C.M.K."/>
            <person name="Emerson J.B."/>
            <person name="Anantharaman K."/>
            <person name="Thomas B.C."/>
            <person name="Malmstrom R."/>
            <person name="Stieglmeier M."/>
            <person name="Klingl A."/>
            <person name="Woyke T."/>
            <person name="Ryan C.M."/>
            <person name="Banfield J.F."/>
        </authorList>
    </citation>
    <scope>NUCLEOTIDE SEQUENCE [LARGE SCALE GENOMIC DNA]</scope>
</reference>
<feature type="transmembrane region" description="Helical" evidence="1">
    <location>
        <begin position="71"/>
        <end position="88"/>
    </location>
</feature>
<comment type="caution">
    <text evidence="2">The sequence shown here is derived from an EMBL/GenBank/DDBJ whole genome shotgun (WGS) entry which is preliminary data.</text>
</comment>
<gene>
    <name evidence="2" type="ORF">CO053_02235</name>
</gene>
<dbReference type="AlphaFoldDB" id="A0A2M8EUR7"/>
<organism evidence="2 3">
    <name type="scientific">Candidatus Shapirobacteria bacterium CG_4_9_14_0_2_um_filter_40_11</name>
    <dbReference type="NCBI Taxonomy" id="1974876"/>
    <lineage>
        <taxon>Bacteria</taxon>
        <taxon>Candidatus Shapironibacteriota</taxon>
    </lineage>
</organism>
<feature type="non-terminal residue" evidence="2">
    <location>
        <position position="1"/>
    </location>
</feature>
<keyword evidence="1" id="KW-0812">Transmembrane</keyword>
<evidence type="ECO:0000313" key="2">
    <source>
        <dbReference type="EMBL" id="PJC28871.1"/>
    </source>
</evidence>
<keyword evidence="1" id="KW-0472">Membrane</keyword>
<evidence type="ECO:0000256" key="1">
    <source>
        <dbReference type="SAM" id="Phobius"/>
    </source>
</evidence>
<keyword evidence="1" id="KW-1133">Transmembrane helix</keyword>
<protein>
    <submittedName>
        <fullName evidence="2">Uncharacterized protein</fullName>
    </submittedName>
</protein>
<accession>A0A2M8EUR7</accession>
<sequence length="94" mass="11282">YKVQINGEIRSNEILILSQSYHSGWLAFNLDTKRIIKDHFVVNNWSNGWILLANTQPLLPNTYILFFWPQYLQYLGFGFYLIILLFWLRAKSRK</sequence>
<evidence type="ECO:0000313" key="3">
    <source>
        <dbReference type="Proteomes" id="UP000230885"/>
    </source>
</evidence>
<proteinExistence type="predicted"/>